<name>A0A8S9YNW8_9TREM</name>
<feature type="domain" description="SOCS box" evidence="2">
    <location>
        <begin position="218"/>
        <end position="273"/>
    </location>
</feature>
<gene>
    <name evidence="3" type="ORF">EG68_12305</name>
</gene>
<organism evidence="3 4">
    <name type="scientific">Paragonimus skrjabini miyazakii</name>
    <dbReference type="NCBI Taxonomy" id="59628"/>
    <lineage>
        <taxon>Eukaryota</taxon>
        <taxon>Metazoa</taxon>
        <taxon>Spiralia</taxon>
        <taxon>Lophotrochozoa</taxon>
        <taxon>Platyhelminthes</taxon>
        <taxon>Trematoda</taxon>
        <taxon>Digenea</taxon>
        <taxon>Plagiorchiida</taxon>
        <taxon>Troglotremata</taxon>
        <taxon>Troglotrematidae</taxon>
        <taxon>Paragonimus</taxon>
    </lineage>
</organism>
<dbReference type="EMBL" id="JTDE01004284">
    <property type="protein sequence ID" value="KAF7255126.1"/>
    <property type="molecule type" value="Genomic_DNA"/>
</dbReference>
<sequence length="324" mass="37961">MCGATVALLLELFMATPRLFTFHIWSGQENLSVEQRNFWPVPPLIEKDLIEHVLQCQNYPHCLHIQLEESITEGRNFLNPLQRGVASSNDEEDAVFANDYRFVLYMCGATVALLLELLMATPHLFTFHIWSGQEDDSVEQYSFWPVPPLIEKDLIEHVLQCQNYPHCLHIQLEETISDEGDVECAWRKLSALWRVHRFSSLIRNKDSVVERVWGPPLLKDICRETIRRQLVQTTHPSFVDKDGQNLRENYIHLVFRLPIPQELKQFLIYEHLWPARDWHRNVQRLGRTECRPLKQECTAYRSVVYGPGLVYGHGFIPLNSHRQL</sequence>
<dbReference type="PROSITE" id="PS50225">
    <property type="entry name" value="SOCS"/>
    <property type="match status" value="1"/>
</dbReference>
<dbReference type="Proteomes" id="UP000822476">
    <property type="component" value="Unassembled WGS sequence"/>
</dbReference>
<proteinExistence type="predicted"/>
<keyword evidence="1" id="KW-0732">Signal</keyword>
<evidence type="ECO:0000256" key="1">
    <source>
        <dbReference type="SAM" id="SignalP"/>
    </source>
</evidence>
<keyword evidence="4" id="KW-1185">Reference proteome</keyword>
<dbReference type="OrthoDB" id="6237753at2759"/>
<evidence type="ECO:0000259" key="2">
    <source>
        <dbReference type="PROSITE" id="PS50225"/>
    </source>
</evidence>
<evidence type="ECO:0000313" key="4">
    <source>
        <dbReference type="Proteomes" id="UP000822476"/>
    </source>
</evidence>
<evidence type="ECO:0000313" key="3">
    <source>
        <dbReference type="EMBL" id="KAF7255126.1"/>
    </source>
</evidence>
<feature type="signal peptide" evidence="1">
    <location>
        <begin position="1"/>
        <end position="21"/>
    </location>
</feature>
<accession>A0A8S9YNW8</accession>
<feature type="chain" id="PRO_5035938853" description="SOCS box domain-containing protein" evidence="1">
    <location>
        <begin position="22"/>
        <end position="324"/>
    </location>
</feature>
<dbReference type="InterPro" id="IPR001496">
    <property type="entry name" value="SOCS_box"/>
</dbReference>
<reference evidence="3" key="1">
    <citation type="submission" date="2019-07" db="EMBL/GenBank/DDBJ databases">
        <title>Annotation for the trematode Paragonimus miyazaki's.</title>
        <authorList>
            <person name="Choi Y.-J."/>
        </authorList>
    </citation>
    <scope>NUCLEOTIDE SEQUENCE</scope>
    <source>
        <strain evidence="3">Japan</strain>
    </source>
</reference>
<comment type="caution">
    <text evidence="3">The sequence shown here is derived from an EMBL/GenBank/DDBJ whole genome shotgun (WGS) entry which is preliminary data.</text>
</comment>
<dbReference type="AlphaFoldDB" id="A0A8S9YNW8"/>
<protein>
    <recommendedName>
        <fullName evidence="2">SOCS box domain-containing protein</fullName>
    </recommendedName>
</protein>